<accession>A0AAQ3P3V5</accession>
<feature type="non-terminal residue" evidence="2">
    <location>
        <position position="1"/>
    </location>
</feature>
<evidence type="ECO:0000313" key="3">
    <source>
        <dbReference type="Proteomes" id="UP001374535"/>
    </source>
</evidence>
<evidence type="ECO:0000313" key="2">
    <source>
        <dbReference type="EMBL" id="WVZ20410.1"/>
    </source>
</evidence>
<name>A0AAQ3P3V5_VIGMU</name>
<evidence type="ECO:0000256" key="1">
    <source>
        <dbReference type="SAM" id="Phobius"/>
    </source>
</evidence>
<keyword evidence="1" id="KW-0812">Transmembrane</keyword>
<gene>
    <name evidence="2" type="ORF">V8G54_007732</name>
</gene>
<dbReference type="AlphaFoldDB" id="A0AAQ3P3V5"/>
<keyword evidence="1" id="KW-0472">Membrane</keyword>
<sequence>LCKSIRISITPSFTIASTITLFLIYPNSKTHSHAGMRSPNSLKRINLMILRISPLHKISSIRGLRMKLMSEWRLLQHADEIANGDTVNVPLDFGLDGASEVEYLAFGKCWRRDRGK</sequence>
<dbReference type="EMBL" id="CP144699">
    <property type="protein sequence ID" value="WVZ20410.1"/>
    <property type="molecule type" value="Genomic_DNA"/>
</dbReference>
<feature type="transmembrane region" description="Helical" evidence="1">
    <location>
        <begin position="7"/>
        <end position="25"/>
    </location>
</feature>
<proteinExistence type="predicted"/>
<dbReference type="Proteomes" id="UP001374535">
    <property type="component" value="Chromosome 2"/>
</dbReference>
<keyword evidence="1" id="KW-1133">Transmembrane helix</keyword>
<organism evidence="2 3">
    <name type="scientific">Vigna mungo</name>
    <name type="common">Black gram</name>
    <name type="synonym">Phaseolus mungo</name>
    <dbReference type="NCBI Taxonomy" id="3915"/>
    <lineage>
        <taxon>Eukaryota</taxon>
        <taxon>Viridiplantae</taxon>
        <taxon>Streptophyta</taxon>
        <taxon>Embryophyta</taxon>
        <taxon>Tracheophyta</taxon>
        <taxon>Spermatophyta</taxon>
        <taxon>Magnoliopsida</taxon>
        <taxon>eudicotyledons</taxon>
        <taxon>Gunneridae</taxon>
        <taxon>Pentapetalae</taxon>
        <taxon>rosids</taxon>
        <taxon>fabids</taxon>
        <taxon>Fabales</taxon>
        <taxon>Fabaceae</taxon>
        <taxon>Papilionoideae</taxon>
        <taxon>50 kb inversion clade</taxon>
        <taxon>NPAAA clade</taxon>
        <taxon>indigoferoid/millettioid clade</taxon>
        <taxon>Phaseoleae</taxon>
        <taxon>Vigna</taxon>
    </lineage>
</organism>
<protein>
    <submittedName>
        <fullName evidence="2">Uncharacterized protein</fullName>
    </submittedName>
</protein>
<keyword evidence="3" id="KW-1185">Reference proteome</keyword>
<reference evidence="2 3" key="1">
    <citation type="journal article" date="2023" name="Life. Sci Alliance">
        <title>Evolutionary insights into 3D genome organization and epigenetic landscape of Vigna mungo.</title>
        <authorList>
            <person name="Junaid A."/>
            <person name="Singh B."/>
            <person name="Bhatia S."/>
        </authorList>
    </citation>
    <scope>NUCLEOTIDE SEQUENCE [LARGE SCALE GENOMIC DNA]</scope>
    <source>
        <strain evidence="2">Urdbean</strain>
    </source>
</reference>